<gene>
    <name evidence="4" type="ORF">EI546_14315</name>
</gene>
<dbReference type="RefSeq" id="WP_128251181.1">
    <property type="nucleotide sequence ID" value="NZ_CP034951.1"/>
</dbReference>
<evidence type="ECO:0000313" key="5">
    <source>
        <dbReference type="Proteomes" id="UP000285517"/>
    </source>
</evidence>
<dbReference type="GO" id="GO:0047372">
    <property type="term" value="F:monoacylglycerol lipase activity"/>
    <property type="evidence" value="ECO:0007669"/>
    <property type="project" value="TreeGrafter"/>
</dbReference>
<dbReference type="InterPro" id="IPR029058">
    <property type="entry name" value="AB_hydrolase_fold"/>
</dbReference>
<dbReference type="PANTHER" id="PTHR10794:SF63">
    <property type="entry name" value="ALPHA_BETA HYDROLASE 1, ISOFORM A"/>
    <property type="match status" value="1"/>
</dbReference>
<feature type="domain" description="AB hydrolase-1" evidence="3">
    <location>
        <begin position="61"/>
        <end position="298"/>
    </location>
</feature>
<accession>A0A410G6B7</accession>
<feature type="active site" description="Charge relay system" evidence="2">
    <location>
        <position position="294"/>
    </location>
</feature>
<dbReference type="InterPro" id="IPR050960">
    <property type="entry name" value="AB_hydrolase_4_sf"/>
</dbReference>
<dbReference type="Gene3D" id="3.40.50.1820">
    <property type="entry name" value="alpha/beta hydrolase"/>
    <property type="match status" value="1"/>
</dbReference>
<dbReference type="InterPro" id="IPR000073">
    <property type="entry name" value="AB_hydrolase_1"/>
</dbReference>
<keyword evidence="4" id="KW-0378">Hydrolase</keyword>
<dbReference type="InterPro" id="IPR012020">
    <property type="entry name" value="ABHD4"/>
</dbReference>
<dbReference type="SUPFAM" id="SSF53474">
    <property type="entry name" value="alpha/beta-Hydrolases"/>
    <property type="match status" value="1"/>
</dbReference>
<reference evidence="4 5" key="1">
    <citation type="submission" date="2019-01" db="EMBL/GenBank/DDBJ databases">
        <title>Complete genome sequencing of Aequorivita sp. H23M31.</title>
        <authorList>
            <person name="Bae J.-W."/>
        </authorList>
    </citation>
    <scope>NUCLEOTIDE SEQUENCE [LARGE SCALE GENOMIC DNA]</scope>
    <source>
        <strain evidence="4 5">H23M31</strain>
    </source>
</reference>
<dbReference type="PIRSF" id="PIRSF005211">
    <property type="entry name" value="Ab_hydro_YheT"/>
    <property type="match status" value="1"/>
</dbReference>
<dbReference type="PANTHER" id="PTHR10794">
    <property type="entry name" value="ABHYDROLASE DOMAIN-CONTAINING PROTEIN"/>
    <property type="match status" value="1"/>
</dbReference>
<feature type="active site" description="Charge relay system" evidence="2">
    <location>
        <position position="265"/>
    </location>
</feature>
<proteinExistence type="inferred from homology"/>
<dbReference type="Pfam" id="PF00561">
    <property type="entry name" value="Abhydrolase_1"/>
    <property type="match status" value="1"/>
</dbReference>
<dbReference type="Proteomes" id="UP000285517">
    <property type="component" value="Chromosome"/>
</dbReference>
<keyword evidence="5" id="KW-1185">Reference proteome</keyword>
<dbReference type="AlphaFoldDB" id="A0A410G6B7"/>
<dbReference type="OrthoDB" id="332676at2"/>
<protein>
    <submittedName>
        <fullName evidence="4">Alpha/beta fold hydrolase</fullName>
    </submittedName>
</protein>
<sequence>MPYIENSHYETDFIFQNGHISTIYSGIIRKLGSPDYDRERLDLPDGDFLLLDKYVQNKEMAILLCHGLEGDSRKNYNNACANYFIEKGFSVFAWNNRSCGGEMNLLPKLYHHGSIDDLEFVVKHLCKKNFKKIFLVGFSLGGDQILNYLGRNTIPPQVKAAVAISAPFQLRSSSEKLQEGLSKIYLSRFIRKIRTKIAAKVLQFPDAVPSDAGKSIKNFDDVVARFIVPVHGGYRDLEDYYLQASPGNSVDGIKLPILVINAWDDPILGKDDHPVKLAKNHDYLFLETPHHGGHCAFPLKISKNPYSVVRAYEFFKEVEG</sequence>
<dbReference type="GO" id="GO:0034338">
    <property type="term" value="F:short-chain carboxylesterase activity"/>
    <property type="evidence" value="ECO:0007669"/>
    <property type="project" value="TreeGrafter"/>
</dbReference>
<evidence type="ECO:0000259" key="3">
    <source>
        <dbReference type="Pfam" id="PF00561"/>
    </source>
</evidence>
<evidence type="ECO:0000313" key="4">
    <source>
        <dbReference type="EMBL" id="QAA82817.1"/>
    </source>
</evidence>
<organism evidence="4 5">
    <name type="scientific">Aequorivita ciconiae</name>
    <dbReference type="NCBI Taxonomy" id="2494375"/>
    <lineage>
        <taxon>Bacteria</taxon>
        <taxon>Pseudomonadati</taxon>
        <taxon>Bacteroidota</taxon>
        <taxon>Flavobacteriia</taxon>
        <taxon>Flavobacteriales</taxon>
        <taxon>Flavobacteriaceae</taxon>
        <taxon>Aequorivita</taxon>
    </lineage>
</organism>
<evidence type="ECO:0000256" key="1">
    <source>
        <dbReference type="ARBA" id="ARBA00010884"/>
    </source>
</evidence>
<evidence type="ECO:0000256" key="2">
    <source>
        <dbReference type="PIRSR" id="PIRSR005211-1"/>
    </source>
</evidence>
<name>A0A410G6B7_9FLAO</name>
<dbReference type="KEGG" id="aev:EI546_14315"/>
<comment type="similarity">
    <text evidence="1">Belongs to the AB hydrolase superfamily. AB hydrolase 4 family.</text>
</comment>
<dbReference type="EMBL" id="CP034951">
    <property type="protein sequence ID" value="QAA82817.1"/>
    <property type="molecule type" value="Genomic_DNA"/>
</dbReference>
<feature type="active site" description="Charge relay system" evidence="2">
    <location>
        <position position="139"/>
    </location>
</feature>